<dbReference type="GO" id="GO:0005524">
    <property type="term" value="F:ATP binding"/>
    <property type="evidence" value="ECO:0007669"/>
    <property type="project" value="UniProtKB-KW"/>
</dbReference>
<keyword evidence="5 10" id="KW-0067">ATP-binding</keyword>
<proteinExistence type="inferred from homology"/>
<dbReference type="Gene3D" id="3.40.50.300">
    <property type="entry name" value="P-loop containing nucleotide triphosphate hydrolases"/>
    <property type="match status" value="1"/>
</dbReference>
<comment type="similarity">
    <text evidence="1">Belongs to the ABC transporter superfamily.</text>
</comment>
<evidence type="ECO:0000256" key="8">
    <source>
        <dbReference type="ARBA" id="ARBA00023136"/>
    </source>
</evidence>
<dbReference type="Gene3D" id="3.30.70.260">
    <property type="match status" value="1"/>
</dbReference>
<dbReference type="SUPFAM" id="SSF55021">
    <property type="entry name" value="ACT-like"/>
    <property type="match status" value="1"/>
</dbReference>
<dbReference type="PANTHER" id="PTHR43166">
    <property type="entry name" value="AMINO ACID IMPORT ATP-BINDING PROTEIN"/>
    <property type="match status" value="1"/>
</dbReference>
<dbReference type="InterPro" id="IPR050086">
    <property type="entry name" value="MetN_ABC_transporter-like"/>
</dbReference>
<keyword evidence="11" id="KW-1185">Reference proteome</keyword>
<keyword evidence="4" id="KW-0547">Nucleotide-binding</keyword>
<dbReference type="InterPro" id="IPR003593">
    <property type="entry name" value="AAA+_ATPase"/>
</dbReference>
<evidence type="ECO:0000313" key="10">
    <source>
        <dbReference type="EMBL" id="GHO49307.1"/>
    </source>
</evidence>
<dbReference type="PANTHER" id="PTHR43166:SF30">
    <property type="entry name" value="METHIONINE IMPORT ATP-BINDING PROTEIN METN"/>
    <property type="match status" value="1"/>
</dbReference>
<dbReference type="PROSITE" id="PS50893">
    <property type="entry name" value="ABC_TRANSPORTER_2"/>
    <property type="match status" value="1"/>
</dbReference>
<protein>
    <submittedName>
        <fullName evidence="10">Methionine import ATP-binding protein MetN</fullName>
    </submittedName>
</protein>
<comment type="caution">
    <text evidence="10">The sequence shown here is derived from an EMBL/GenBank/DDBJ whole genome shotgun (WGS) entry which is preliminary data.</text>
</comment>
<evidence type="ECO:0000313" key="11">
    <source>
        <dbReference type="Proteomes" id="UP000612362"/>
    </source>
</evidence>
<evidence type="ECO:0000256" key="7">
    <source>
        <dbReference type="ARBA" id="ARBA00022970"/>
    </source>
</evidence>
<dbReference type="SMART" id="SM00382">
    <property type="entry name" value="AAA"/>
    <property type="match status" value="1"/>
</dbReference>
<keyword evidence="2" id="KW-0813">Transport</keyword>
<dbReference type="FunFam" id="3.40.50.300:FF:000056">
    <property type="entry name" value="Cell division ATP-binding protein FtsE"/>
    <property type="match status" value="1"/>
</dbReference>
<dbReference type="GO" id="GO:0006865">
    <property type="term" value="P:amino acid transport"/>
    <property type="evidence" value="ECO:0007669"/>
    <property type="project" value="UniProtKB-KW"/>
</dbReference>
<organism evidence="10 11">
    <name type="scientific">Ktedonospora formicarum</name>
    <dbReference type="NCBI Taxonomy" id="2778364"/>
    <lineage>
        <taxon>Bacteria</taxon>
        <taxon>Bacillati</taxon>
        <taxon>Chloroflexota</taxon>
        <taxon>Ktedonobacteria</taxon>
        <taxon>Ktedonobacterales</taxon>
        <taxon>Ktedonobacteraceae</taxon>
        <taxon>Ktedonospora</taxon>
    </lineage>
</organism>
<feature type="domain" description="ABC transporter" evidence="9">
    <location>
        <begin position="2"/>
        <end position="241"/>
    </location>
</feature>
<evidence type="ECO:0000256" key="3">
    <source>
        <dbReference type="ARBA" id="ARBA00022475"/>
    </source>
</evidence>
<dbReference type="InterPro" id="IPR045865">
    <property type="entry name" value="ACT-like_dom_sf"/>
</dbReference>
<dbReference type="InterPro" id="IPR018449">
    <property type="entry name" value="NIL_domain"/>
</dbReference>
<sequence>MIRIEHVRKVYGRGEGTVVALDDVNLEVPQGQIFGVLGQSGAGKSTLIRCVNLLERPTSGTITVGGQEVTALSGRSLRQARQRIGMIFQQFNLLTSRTVAENVAFPLEIMGESKTKRRARVRELLSLVGLEEKADVYPAQLSGGQKQRVGIARALANSPDILLSDEATSALDPQTTRAILDLLRDLNQRMGLTILLITHEMSVVKQICHQAAILEGGRIVEQGRVSTLAAQPDSRLARSLFPRPENYVARPGSTVVTITFAGGNASEPVFSTMARRFELDVNILSGNIEAIGDERIGQLQAEFAGEQVPDALAYLRNLGLHVEVHA</sequence>
<gene>
    <name evidence="10" type="primary">metN</name>
    <name evidence="10" type="ORF">KSX_74700</name>
</gene>
<dbReference type="Pfam" id="PF00005">
    <property type="entry name" value="ABC_tran"/>
    <property type="match status" value="1"/>
</dbReference>
<reference evidence="10" key="1">
    <citation type="submission" date="2020-10" db="EMBL/GenBank/DDBJ databases">
        <title>Taxonomic study of unclassified bacteria belonging to the class Ktedonobacteria.</title>
        <authorList>
            <person name="Yabe S."/>
            <person name="Wang C.M."/>
            <person name="Zheng Y."/>
            <person name="Sakai Y."/>
            <person name="Cavaletti L."/>
            <person name="Monciardini P."/>
            <person name="Donadio S."/>
        </authorList>
    </citation>
    <scope>NUCLEOTIDE SEQUENCE</scope>
    <source>
        <strain evidence="10">SOSP1-1</strain>
    </source>
</reference>
<keyword evidence="3" id="KW-1003">Cell membrane</keyword>
<dbReference type="GO" id="GO:0016887">
    <property type="term" value="F:ATP hydrolysis activity"/>
    <property type="evidence" value="ECO:0007669"/>
    <property type="project" value="InterPro"/>
</dbReference>
<name>A0A8J3I377_9CHLR</name>
<dbReference type="InterPro" id="IPR027417">
    <property type="entry name" value="P-loop_NTPase"/>
</dbReference>
<evidence type="ECO:0000256" key="1">
    <source>
        <dbReference type="ARBA" id="ARBA00005417"/>
    </source>
</evidence>
<dbReference type="Proteomes" id="UP000612362">
    <property type="component" value="Unassembled WGS sequence"/>
</dbReference>
<dbReference type="PROSITE" id="PS00211">
    <property type="entry name" value="ABC_TRANSPORTER_1"/>
    <property type="match status" value="1"/>
</dbReference>
<dbReference type="SUPFAM" id="SSF52540">
    <property type="entry name" value="P-loop containing nucleoside triphosphate hydrolases"/>
    <property type="match status" value="1"/>
</dbReference>
<dbReference type="Pfam" id="PF09383">
    <property type="entry name" value="NIL"/>
    <property type="match status" value="1"/>
</dbReference>
<dbReference type="GO" id="GO:0005886">
    <property type="term" value="C:plasma membrane"/>
    <property type="evidence" value="ECO:0007669"/>
    <property type="project" value="UniProtKB-ARBA"/>
</dbReference>
<dbReference type="EMBL" id="BNJF01000005">
    <property type="protein sequence ID" value="GHO49307.1"/>
    <property type="molecule type" value="Genomic_DNA"/>
</dbReference>
<evidence type="ECO:0000256" key="5">
    <source>
        <dbReference type="ARBA" id="ARBA00022840"/>
    </source>
</evidence>
<dbReference type="CDD" id="cd03258">
    <property type="entry name" value="ABC_MetN_methionine_transporter"/>
    <property type="match status" value="1"/>
</dbReference>
<evidence type="ECO:0000256" key="6">
    <source>
        <dbReference type="ARBA" id="ARBA00022967"/>
    </source>
</evidence>
<evidence type="ECO:0000256" key="4">
    <source>
        <dbReference type="ARBA" id="ARBA00022741"/>
    </source>
</evidence>
<evidence type="ECO:0000256" key="2">
    <source>
        <dbReference type="ARBA" id="ARBA00022448"/>
    </source>
</evidence>
<dbReference type="RefSeq" id="WP_220198447.1">
    <property type="nucleotide sequence ID" value="NZ_BNJF01000005.1"/>
</dbReference>
<evidence type="ECO:0000259" key="9">
    <source>
        <dbReference type="PROSITE" id="PS50893"/>
    </source>
</evidence>
<dbReference type="AlphaFoldDB" id="A0A8J3I377"/>
<dbReference type="InterPro" id="IPR017871">
    <property type="entry name" value="ABC_transporter-like_CS"/>
</dbReference>
<keyword evidence="8" id="KW-0472">Membrane</keyword>
<dbReference type="InterPro" id="IPR041701">
    <property type="entry name" value="MetN_ABC"/>
</dbReference>
<dbReference type="SMART" id="SM00930">
    <property type="entry name" value="NIL"/>
    <property type="match status" value="1"/>
</dbReference>
<accession>A0A8J3I377</accession>
<keyword evidence="7" id="KW-0029">Amino-acid transport</keyword>
<dbReference type="InterPro" id="IPR003439">
    <property type="entry name" value="ABC_transporter-like_ATP-bd"/>
</dbReference>
<keyword evidence="6" id="KW-1278">Translocase</keyword>